<dbReference type="EMBL" id="BNJJ01000004">
    <property type="protein sequence ID" value="GHO83757.1"/>
    <property type="molecule type" value="Genomic_DNA"/>
</dbReference>
<organism evidence="2 3">
    <name type="scientific">Dictyobacter formicarum</name>
    <dbReference type="NCBI Taxonomy" id="2778368"/>
    <lineage>
        <taxon>Bacteria</taxon>
        <taxon>Bacillati</taxon>
        <taxon>Chloroflexota</taxon>
        <taxon>Ktedonobacteria</taxon>
        <taxon>Ktedonobacterales</taxon>
        <taxon>Dictyobacteraceae</taxon>
        <taxon>Dictyobacter</taxon>
    </lineage>
</organism>
<keyword evidence="3" id="KW-1185">Reference proteome</keyword>
<sequence length="781" mass="78871">MPHAAIARGVTKQAHSSKVIKIPGHANHLAGKMQQHARHAAKHGKQQHVRHAAKHGKQQHVRHAAKHGKQQHVRHAAKHGKQQHQHTKAHKKQVKAGVPTETPTASATPSVPAPDLYIRQLRMGESHLDVGKKLTYVLFSGNTAGAASVSKQGSIVIMDVVPLGLTNLSVQGTHWKISLSDTVSPAVMTATYDGSYPVKDDTVLPPIFFAGTLTADAGPSITNTATIDAPNDTNALDSIVTDTVFVGANLPSTFVAVDDSSTGTPVSSTASATPSLTAVATVDLAATPSSSMTATATPAMTATAEPSATVAATPAMTATAEPSATVAVTPAMTATAEPSATVAATPAMTATATPSPTPLVTPTPAMTATATPSPTPSVMSTPMASPTSRVIVLPPSAPLTEGTATATAGATSFKGPDLTISISRPEAPAGDTYAVGQQVSYVLQVNNTQGPENQIVSVFDIAAVGISNVTFNAPGWTIGASNTVGPVALSGTFDGPYPIAAGASLPPITVSGILTSASGPLFSNAAAVTSNDDPNSSSNISVDSIVVQSAGSATATATMTPTAVGVATPTAAGATTATAVDVATPTIVAEVTSTATAVTTATSTEMPVATLPSASTSATMVTTRLNQSRAARSISKRKSGITLAIVNSNLYGNYALVHGPVKLALVVGNTGDARAAVHPSAIVVDEVIPLGLSHIQAQGKGWRISLSNTISPAIIHAQYIGNPALAPDIALPPISITGELNEEAVPILTSTAAASVPDVSDSDNITASDTLLVRNSLQQAR</sequence>
<feature type="compositionally biased region" description="Basic residues" evidence="1">
    <location>
        <begin position="35"/>
        <end position="55"/>
    </location>
</feature>
<protein>
    <recommendedName>
        <fullName evidence="4">DUF11 domain-containing protein</fullName>
    </recommendedName>
</protein>
<feature type="region of interest" description="Disordered" evidence="1">
    <location>
        <begin position="30"/>
        <end position="55"/>
    </location>
</feature>
<evidence type="ECO:0000313" key="2">
    <source>
        <dbReference type="EMBL" id="GHO83757.1"/>
    </source>
</evidence>
<reference evidence="2 3" key="1">
    <citation type="journal article" date="2021" name="Int. J. Syst. Evol. Microbiol.">
        <title>Reticulibacter mediterranei gen. nov., sp. nov., within the new family Reticulibacteraceae fam. nov., and Ktedonospora formicarum gen. nov., sp. nov., Ktedonobacter robiniae sp. nov., Dictyobacter formicarum sp. nov. and Dictyobacter arantiisoli sp. nov., belonging to the class Ktedonobacteria.</title>
        <authorList>
            <person name="Yabe S."/>
            <person name="Zheng Y."/>
            <person name="Wang C.M."/>
            <person name="Sakai Y."/>
            <person name="Abe K."/>
            <person name="Yokota A."/>
            <person name="Donadio S."/>
            <person name="Cavaletti L."/>
            <person name="Monciardini P."/>
        </authorList>
    </citation>
    <scope>NUCLEOTIDE SEQUENCE [LARGE SCALE GENOMIC DNA]</scope>
    <source>
        <strain evidence="2 3">SOSP1-9</strain>
    </source>
</reference>
<name>A0ABQ3VC75_9CHLR</name>
<feature type="compositionally biased region" description="Low complexity" evidence="1">
    <location>
        <begin position="95"/>
        <end position="112"/>
    </location>
</feature>
<evidence type="ECO:0000256" key="1">
    <source>
        <dbReference type="SAM" id="MobiDB-lite"/>
    </source>
</evidence>
<evidence type="ECO:0000313" key="3">
    <source>
        <dbReference type="Proteomes" id="UP000635565"/>
    </source>
</evidence>
<accession>A0ABQ3VC75</accession>
<proteinExistence type="predicted"/>
<gene>
    <name evidence="2" type="ORF">KSZ_17630</name>
</gene>
<comment type="caution">
    <text evidence="2">The sequence shown here is derived from an EMBL/GenBank/DDBJ whole genome shotgun (WGS) entry which is preliminary data.</text>
</comment>
<evidence type="ECO:0008006" key="4">
    <source>
        <dbReference type="Google" id="ProtNLM"/>
    </source>
</evidence>
<feature type="region of interest" description="Disordered" evidence="1">
    <location>
        <begin position="74"/>
        <end position="112"/>
    </location>
</feature>
<feature type="compositionally biased region" description="Basic residues" evidence="1">
    <location>
        <begin position="74"/>
        <end position="94"/>
    </location>
</feature>
<dbReference type="Proteomes" id="UP000635565">
    <property type="component" value="Unassembled WGS sequence"/>
</dbReference>